<dbReference type="Proteomes" id="UP001262410">
    <property type="component" value="Unassembled WGS sequence"/>
</dbReference>
<dbReference type="InterPro" id="IPR012666">
    <property type="entry name" value="CbtA_put"/>
</dbReference>
<feature type="transmembrane region" description="Helical" evidence="1">
    <location>
        <begin position="212"/>
        <end position="235"/>
    </location>
</feature>
<name>A0ABU1JM73_9PROT</name>
<dbReference type="Pfam" id="PF09490">
    <property type="entry name" value="CbtA"/>
    <property type="match status" value="1"/>
</dbReference>
<dbReference type="EMBL" id="JAVDPW010000003">
    <property type="protein sequence ID" value="MDR6289708.1"/>
    <property type="molecule type" value="Genomic_DNA"/>
</dbReference>
<keyword evidence="1" id="KW-1133">Transmembrane helix</keyword>
<gene>
    <name evidence="2" type="ORF">E9232_002223</name>
</gene>
<comment type="caution">
    <text evidence="2">The sequence shown here is derived from an EMBL/GenBank/DDBJ whole genome shotgun (WGS) entry which is preliminary data.</text>
</comment>
<sequence>MAAFRSFFLVAALAGLIAGAFITIVHQFGTVPIILHAEVFEKAGEDAAAPAMSMAAPAATTAAAEHDHEHGAAAWEPQDGFERTAYTLLADVLTGIGFALLLVAAYAVHGGEIDWRRGLFWGLAGFATFTLAPGLGLPPEVPGTEAAPLFDRQVWWVATALATGGGLALIFLTRSALWSLAGIVLLVLPHAYGAPQPAEFKSVAPESLTHDFIVAAVITSLLFWAVLGSLTGLLYQRFRPAA</sequence>
<accession>A0ABU1JM73</accession>
<evidence type="ECO:0000313" key="3">
    <source>
        <dbReference type="Proteomes" id="UP001262410"/>
    </source>
</evidence>
<feature type="transmembrane region" description="Helical" evidence="1">
    <location>
        <begin position="176"/>
        <end position="192"/>
    </location>
</feature>
<proteinExistence type="predicted"/>
<dbReference type="NCBIfam" id="TIGR02458">
    <property type="entry name" value="CbtA"/>
    <property type="match status" value="1"/>
</dbReference>
<evidence type="ECO:0000256" key="1">
    <source>
        <dbReference type="SAM" id="Phobius"/>
    </source>
</evidence>
<keyword evidence="3" id="KW-1185">Reference proteome</keyword>
<keyword evidence="1" id="KW-0812">Transmembrane</keyword>
<feature type="transmembrane region" description="Helical" evidence="1">
    <location>
        <begin position="153"/>
        <end position="171"/>
    </location>
</feature>
<organism evidence="2 3">
    <name type="scientific">Inquilinus ginsengisoli</name>
    <dbReference type="NCBI Taxonomy" id="363840"/>
    <lineage>
        <taxon>Bacteria</taxon>
        <taxon>Pseudomonadati</taxon>
        <taxon>Pseudomonadota</taxon>
        <taxon>Alphaproteobacteria</taxon>
        <taxon>Rhodospirillales</taxon>
        <taxon>Rhodospirillaceae</taxon>
        <taxon>Inquilinus</taxon>
    </lineage>
</organism>
<dbReference type="RefSeq" id="WP_309793986.1">
    <property type="nucleotide sequence ID" value="NZ_JAVDPW010000003.1"/>
</dbReference>
<keyword evidence="1" id="KW-0472">Membrane</keyword>
<reference evidence="2 3" key="1">
    <citation type="submission" date="2023-07" db="EMBL/GenBank/DDBJ databases">
        <title>Sorghum-associated microbial communities from plants grown in Nebraska, USA.</title>
        <authorList>
            <person name="Schachtman D."/>
        </authorList>
    </citation>
    <scope>NUCLEOTIDE SEQUENCE [LARGE SCALE GENOMIC DNA]</scope>
    <source>
        <strain evidence="2 3">584</strain>
    </source>
</reference>
<feature type="transmembrane region" description="Helical" evidence="1">
    <location>
        <begin position="85"/>
        <end position="107"/>
    </location>
</feature>
<feature type="transmembrane region" description="Helical" evidence="1">
    <location>
        <begin position="119"/>
        <end position="138"/>
    </location>
</feature>
<evidence type="ECO:0000313" key="2">
    <source>
        <dbReference type="EMBL" id="MDR6289708.1"/>
    </source>
</evidence>
<protein>
    <submittedName>
        <fullName evidence="2">Cobalt transporter subunit CbtA</fullName>
    </submittedName>
</protein>